<dbReference type="InterPro" id="IPR033479">
    <property type="entry name" value="dCache_1"/>
</dbReference>
<evidence type="ECO:0000256" key="6">
    <source>
        <dbReference type="ARBA" id="ARBA00023136"/>
    </source>
</evidence>
<dbReference type="Gene3D" id="3.30.450.20">
    <property type="entry name" value="PAS domain"/>
    <property type="match status" value="1"/>
</dbReference>
<proteinExistence type="predicted"/>
<keyword evidence="5" id="KW-1133">Transmembrane helix</keyword>
<keyword evidence="4" id="KW-0812">Transmembrane</keyword>
<reference evidence="8 9" key="1">
    <citation type="submission" date="2016-08" db="EMBL/GenBank/DDBJ databases">
        <title>A novel genetic cassette of butanologenic Thermoanaerobacterium thermosaccharolyticum that directly convert cellulose to butanol.</title>
        <authorList>
            <person name="Li T."/>
            <person name="He J."/>
        </authorList>
    </citation>
    <scope>NUCLEOTIDE SEQUENCE [LARGE SCALE GENOMIC DNA]</scope>
    <source>
        <strain evidence="8 9">TG57</strain>
    </source>
</reference>
<keyword evidence="2" id="KW-1003">Cell membrane</keyword>
<evidence type="ECO:0000256" key="2">
    <source>
        <dbReference type="ARBA" id="ARBA00022475"/>
    </source>
</evidence>
<dbReference type="PANTHER" id="PTHR32089">
    <property type="entry name" value="METHYL-ACCEPTING CHEMOTAXIS PROTEIN MCPB"/>
    <property type="match status" value="1"/>
</dbReference>
<dbReference type="InterPro" id="IPR004089">
    <property type="entry name" value="MCPsignal_dom"/>
</dbReference>
<dbReference type="InterPro" id="IPR029151">
    <property type="entry name" value="Sensor-like_sf"/>
</dbReference>
<evidence type="ECO:0000256" key="7">
    <source>
        <dbReference type="ARBA" id="ARBA00023224"/>
    </source>
</evidence>
<protein>
    <submittedName>
        <fullName evidence="8">Methyl-accepting chemotaxis protein</fullName>
    </submittedName>
</protein>
<dbReference type="SUPFAM" id="SSF58104">
    <property type="entry name" value="Methyl-accepting chemotaxis protein (MCP) signaling domain"/>
    <property type="match status" value="1"/>
</dbReference>
<gene>
    <name evidence="8" type="ORF">Thert_00511</name>
</gene>
<evidence type="ECO:0000256" key="4">
    <source>
        <dbReference type="ARBA" id="ARBA00022692"/>
    </source>
</evidence>
<evidence type="ECO:0000256" key="5">
    <source>
        <dbReference type="ARBA" id="ARBA00022989"/>
    </source>
</evidence>
<evidence type="ECO:0000256" key="3">
    <source>
        <dbReference type="ARBA" id="ARBA00022500"/>
    </source>
</evidence>
<keyword evidence="6" id="KW-0472">Membrane</keyword>
<evidence type="ECO:0000256" key="1">
    <source>
        <dbReference type="ARBA" id="ARBA00004651"/>
    </source>
</evidence>
<name>A0A223HW49_THETR</name>
<comment type="subcellular location">
    <subcellularLocation>
        <location evidence="1">Cell membrane</location>
        <topology evidence="1">Multi-pass membrane protein</topology>
    </subcellularLocation>
</comment>
<dbReference type="Pfam" id="PF02743">
    <property type="entry name" value="dCache_1"/>
    <property type="match status" value="1"/>
</dbReference>
<dbReference type="SMART" id="SM00283">
    <property type="entry name" value="MA"/>
    <property type="match status" value="1"/>
</dbReference>
<dbReference type="GO" id="GO:0006935">
    <property type="term" value="P:chemotaxis"/>
    <property type="evidence" value="ECO:0007669"/>
    <property type="project" value="UniProtKB-KW"/>
</dbReference>
<dbReference type="SUPFAM" id="SSF103190">
    <property type="entry name" value="Sensory domain-like"/>
    <property type="match status" value="1"/>
</dbReference>
<keyword evidence="3" id="KW-0145">Chemotaxis</keyword>
<dbReference type="Pfam" id="PF00015">
    <property type="entry name" value="MCPsignal"/>
    <property type="match status" value="1"/>
</dbReference>
<organism evidence="8 9">
    <name type="scientific">Thermoanaerobacterium thermosaccharolyticum</name>
    <name type="common">Clostridium thermosaccharolyticum</name>
    <dbReference type="NCBI Taxonomy" id="1517"/>
    <lineage>
        <taxon>Bacteria</taxon>
        <taxon>Bacillati</taxon>
        <taxon>Bacillota</taxon>
        <taxon>Clostridia</taxon>
        <taxon>Thermoanaerobacterales</taxon>
        <taxon>Thermoanaerobacteraceae</taxon>
        <taxon>Thermoanaerobacterium</taxon>
    </lineage>
</organism>
<dbReference type="AlphaFoldDB" id="A0A223HW49"/>
<accession>A0A223HW49</accession>
<dbReference type="EMBL" id="CP016893">
    <property type="protein sequence ID" value="AST56703.1"/>
    <property type="molecule type" value="Genomic_DNA"/>
</dbReference>
<dbReference type="GO" id="GO:0005886">
    <property type="term" value="C:plasma membrane"/>
    <property type="evidence" value="ECO:0007669"/>
    <property type="project" value="UniProtKB-SubCell"/>
</dbReference>
<keyword evidence="7" id="KW-0807">Transducer</keyword>
<evidence type="ECO:0000313" key="9">
    <source>
        <dbReference type="Proteomes" id="UP000214975"/>
    </source>
</evidence>
<dbReference type="Proteomes" id="UP000214975">
    <property type="component" value="Chromosome"/>
</dbReference>
<dbReference type="Gene3D" id="1.10.287.950">
    <property type="entry name" value="Methyl-accepting chemotaxis protein"/>
    <property type="match status" value="1"/>
</dbReference>
<dbReference type="CDD" id="cd18773">
    <property type="entry name" value="PDC1_HK_sensor"/>
    <property type="match status" value="1"/>
</dbReference>
<evidence type="ECO:0000313" key="8">
    <source>
        <dbReference type="EMBL" id="AST56703.1"/>
    </source>
</evidence>
<dbReference type="PROSITE" id="PS50111">
    <property type="entry name" value="CHEMOTAXIS_TRANSDUC_2"/>
    <property type="match status" value="1"/>
</dbReference>
<dbReference type="GO" id="GO:0007165">
    <property type="term" value="P:signal transduction"/>
    <property type="evidence" value="ECO:0007669"/>
    <property type="project" value="UniProtKB-KW"/>
</dbReference>
<dbReference type="RefSeq" id="WP_094396814.1">
    <property type="nucleotide sequence ID" value="NZ_CP016893.1"/>
</dbReference>
<sequence>MIFKNRKLLKLLNIIDTNNLLNEDENYFNFKGIMKDILVSITKLKKKLVKYIFETQVASSRIFSVSEELSITMEENNAFAQQLYAESQEIFSNNSFCYENIKNTIAEIKKLVEMLENIKSTSGEMYNTGIQSRKLVDESFNEIRLVLDKINNISITTEETLNRINELTKISVQISQILKSIEKIAKETHLLSLNASIESAKADKYGNGFGVIADGIRKLTLDTNKAVSDIVTLIEKINNEIETVKISANDNYTNVQDSVNSTMNIEKSLNMIEEYNNTIMNMISKIVNVSEDEYKYVHNIDKRIQDVEDLLKEVSANFDSMNNSIYHQKENAEKILNLSDKLKEASNDLKLLSESDEIKNVIQTNSDNIKNAAASVIKSIKEEIISDKFLSMNKDFHKKVLDNFLNNHKEIEALWTNDIKGRFIYSNPPAGIANANVRDWFKECITGKEYISEIYISAITKVPCLTVSIPLIDKNGSCIGVIGADLNINM</sequence>
<dbReference type="PANTHER" id="PTHR32089:SF112">
    <property type="entry name" value="LYSOZYME-LIKE PROTEIN-RELATED"/>
    <property type="match status" value="1"/>
</dbReference>